<accession>A0A0K1XBH9</accession>
<dbReference type="RefSeq" id="WP_053099594.1">
    <property type="nucleotide sequence ID" value="NZ_CP012358.1"/>
</dbReference>
<reference evidence="2 3" key="1">
    <citation type="journal article" date="2015" name="Genome Announc.">
        <title>Genome Sequences of Oblitimonas alkaliphila gen. nov. sp. nov. (Proposed), a Novel Bacterium of the Pseudomonadaceae Family.</title>
        <authorList>
            <person name="Lauer A.C."/>
            <person name="Nicholson A.C."/>
            <person name="Humrighouse B.W."/>
            <person name="Emery B."/>
            <person name="Drobish A."/>
            <person name="Juieng P."/>
            <person name="Loparev V."/>
            <person name="McQuiston J.R."/>
        </authorList>
    </citation>
    <scope>NUCLEOTIDE SEQUENCE [LARGE SCALE GENOMIC DNA]</scope>
    <source>
        <strain evidence="2 3">E5571</strain>
    </source>
</reference>
<dbReference type="PANTHER" id="PTHR37421">
    <property type="entry name" value="UPF0260 PROTEIN YCGN"/>
    <property type="match status" value="1"/>
</dbReference>
<dbReference type="Pfam" id="PF03692">
    <property type="entry name" value="CxxCxxCC"/>
    <property type="match status" value="1"/>
</dbReference>
<dbReference type="NCBIfam" id="NF003507">
    <property type="entry name" value="PRK05170.2-5"/>
    <property type="match status" value="1"/>
</dbReference>
<dbReference type="HAMAP" id="MF_00676">
    <property type="entry name" value="UPF0260"/>
    <property type="match status" value="1"/>
</dbReference>
<proteinExistence type="inferred from homology"/>
<evidence type="ECO:0000256" key="1">
    <source>
        <dbReference type="HAMAP-Rule" id="MF_00676"/>
    </source>
</evidence>
<dbReference type="OrthoDB" id="9786855at2"/>
<dbReference type="InterPro" id="IPR008228">
    <property type="entry name" value="UCP006173"/>
</dbReference>
<dbReference type="PANTHER" id="PTHR37421:SF1">
    <property type="entry name" value="UPF0260 PROTEIN YCGN"/>
    <property type="match status" value="1"/>
</dbReference>
<dbReference type="PATRIC" id="fig|1697052.3.peg.584"/>
<organism evidence="2 3">
    <name type="scientific">Thiopseudomonas alkaliphila</name>
    <dbReference type="NCBI Taxonomy" id="1697053"/>
    <lineage>
        <taxon>Bacteria</taxon>
        <taxon>Pseudomonadati</taxon>
        <taxon>Pseudomonadota</taxon>
        <taxon>Gammaproteobacteria</taxon>
        <taxon>Pseudomonadales</taxon>
        <taxon>Pseudomonadaceae</taxon>
        <taxon>Thiopseudomonas</taxon>
    </lineage>
</organism>
<dbReference type="EMBL" id="CP012365">
    <property type="protein sequence ID" value="AKX58686.1"/>
    <property type="molecule type" value="Genomic_DNA"/>
</dbReference>
<protein>
    <recommendedName>
        <fullName evidence="1">UPF0260 protein AKN88_01095</fullName>
    </recommendedName>
</protein>
<dbReference type="Proteomes" id="UP000063953">
    <property type="component" value="Chromosome"/>
</dbReference>
<dbReference type="KEGG" id="pbb:AKN87_03215"/>
<dbReference type="InterPro" id="IPR005358">
    <property type="entry name" value="Puta_zinc/iron-chelating_dom"/>
</dbReference>
<dbReference type="PIRSF" id="PIRSF006173">
    <property type="entry name" value="UCP006173"/>
    <property type="match status" value="1"/>
</dbReference>
<evidence type="ECO:0000313" key="2">
    <source>
        <dbReference type="EMBL" id="AKX58686.1"/>
    </source>
</evidence>
<name>A0A0K1XBH9_9GAMM</name>
<dbReference type="STRING" id="1697053.AKN87_03215"/>
<dbReference type="NCBIfam" id="NF003501">
    <property type="entry name" value="PRK05170.1-5"/>
    <property type="match status" value="1"/>
</dbReference>
<keyword evidence="3" id="KW-1185">Reference proteome</keyword>
<comment type="similarity">
    <text evidence="1">Belongs to the UPF0260 family.</text>
</comment>
<sequence length="149" mass="17180">MAAIVTPFWQRKTMQEMTTEEWESLCDGCGLCCLQKLEDEEDGDIYYTNIACKLLDLDSCQCTNYAERKTFVPDCIQLTPAQVDDFKWLPKTCAYRLVAEGKDLPVWHHLVCENTDAVHVERISYSGRMVSELSVAEDDWEQHLIFKSS</sequence>
<gene>
    <name evidence="2" type="ORF">AKN88_01095</name>
</gene>
<dbReference type="AlphaFoldDB" id="A0A0K1XBH9"/>
<dbReference type="NCBIfam" id="NF003502">
    <property type="entry name" value="PRK05170.1-6"/>
    <property type="match status" value="1"/>
</dbReference>
<evidence type="ECO:0000313" key="3">
    <source>
        <dbReference type="Proteomes" id="UP000063953"/>
    </source>
</evidence>
<dbReference type="GeneID" id="93983274"/>